<dbReference type="InterPro" id="IPR035906">
    <property type="entry name" value="MetI-like_sf"/>
</dbReference>
<evidence type="ECO:0000313" key="9">
    <source>
        <dbReference type="EMBL" id="TGG93628.1"/>
    </source>
</evidence>
<dbReference type="Proteomes" id="UP000297475">
    <property type="component" value="Unassembled WGS sequence"/>
</dbReference>
<evidence type="ECO:0000256" key="5">
    <source>
        <dbReference type="ARBA" id="ARBA00022989"/>
    </source>
</evidence>
<comment type="caution">
    <text evidence="9">The sequence shown here is derived from an EMBL/GenBank/DDBJ whole genome shotgun (WGS) entry which is preliminary data.</text>
</comment>
<evidence type="ECO:0000256" key="1">
    <source>
        <dbReference type="ARBA" id="ARBA00004651"/>
    </source>
</evidence>
<dbReference type="OrthoDB" id="9773727at2"/>
<dbReference type="PROSITE" id="PS50928">
    <property type="entry name" value="ABC_TM1"/>
    <property type="match status" value="1"/>
</dbReference>
<comment type="similarity">
    <text evidence="7">Belongs to the binding-protein-dependent transport system permease family.</text>
</comment>
<evidence type="ECO:0000256" key="6">
    <source>
        <dbReference type="ARBA" id="ARBA00023136"/>
    </source>
</evidence>
<feature type="transmembrane region" description="Helical" evidence="7">
    <location>
        <begin position="31"/>
        <end position="56"/>
    </location>
</feature>
<dbReference type="InterPro" id="IPR000515">
    <property type="entry name" value="MetI-like"/>
</dbReference>
<feature type="transmembrane region" description="Helical" evidence="7">
    <location>
        <begin position="281"/>
        <end position="303"/>
    </location>
</feature>
<feature type="transmembrane region" description="Helical" evidence="7">
    <location>
        <begin position="122"/>
        <end position="145"/>
    </location>
</feature>
<organism evidence="9 10">
    <name type="scientific">Natronospirillum operosum</name>
    <dbReference type="NCBI Taxonomy" id="2759953"/>
    <lineage>
        <taxon>Bacteria</taxon>
        <taxon>Pseudomonadati</taxon>
        <taxon>Pseudomonadota</taxon>
        <taxon>Gammaproteobacteria</taxon>
        <taxon>Oceanospirillales</taxon>
        <taxon>Natronospirillaceae</taxon>
        <taxon>Natronospirillum</taxon>
    </lineage>
</organism>
<dbReference type="CDD" id="cd06261">
    <property type="entry name" value="TM_PBP2"/>
    <property type="match status" value="1"/>
</dbReference>
<dbReference type="Pfam" id="PF00528">
    <property type="entry name" value="BPD_transp_1"/>
    <property type="match status" value="1"/>
</dbReference>
<feature type="transmembrane region" description="Helical" evidence="7">
    <location>
        <begin position="94"/>
        <end position="116"/>
    </location>
</feature>
<keyword evidence="10" id="KW-1185">Reference proteome</keyword>
<keyword evidence="3" id="KW-1003">Cell membrane</keyword>
<evidence type="ECO:0000259" key="8">
    <source>
        <dbReference type="PROSITE" id="PS50928"/>
    </source>
</evidence>
<gene>
    <name evidence="9" type="ORF">E4656_11035</name>
</gene>
<keyword evidence="4 7" id="KW-0812">Transmembrane</keyword>
<feature type="domain" description="ABC transmembrane type-1" evidence="8">
    <location>
        <begin position="88"/>
        <end position="299"/>
    </location>
</feature>
<sequence length="308" mass="34403">MPQGICIDSFQLSAGSQSVNTRIGSQYENPILAAPMIVFLLLLLGFPSLLNIIYSFSAVGFSNIRTPEFQGLQNYQAVFNDPMFWQATRFSLKFATLTALAECGLGLFLAIFLSPLLRQRPWLLAILMMPMMVAPAMMGLMYRLVLHEFVGPLPHYLFKWFGDSPAFLSASNVFTTVFVIETLQWTPFVLLLCYMAYNAINPEIKEAATVDGARPHQLLWYIELPLILPTVAVAFFIRFIDGFRIFDNIFVLTGAGAGGSTTSLSIYIYQTFFRAGDIGKALAASVVLFVVSFLVLFIAIRVLRRGKR</sequence>
<proteinExistence type="inferred from homology"/>
<reference evidence="9 10" key="1">
    <citation type="submission" date="2019-04" db="EMBL/GenBank/DDBJ databases">
        <title>Natronospirillum operosus gen. nov., sp. nov., a haloalkaliphilic satellite isolated from decaying biomass of laboratory culture of cyanobacterium Geitlerinema sp. and proposal of Natronospirillaceae fam. nov. and Saccharospirillaceae fam. nov.</title>
        <authorList>
            <person name="Kevbrin V."/>
            <person name="Boltyanskaya Y."/>
            <person name="Koziaeva V."/>
            <person name="Grouzdev D.S."/>
            <person name="Park M."/>
            <person name="Cho J."/>
        </authorList>
    </citation>
    <scope>NUCLEOTIDE SEQUENCE [LARGE SCALE GENOMIC DNA]</scope>
    <source>
        <strain evidence="9 10">G-116</strain>
    </source>
</reference>
<comment type="subcellular location">
    <subcellularLocation>
        <location evidence="1 7">Cell membrane</location>
        <topology evidence="1 7">Multi-pass membrane protein</topology>
    </subcellularLocation>
</comment>
<dbReference type="EMBL" id="SRMF01000003">
    <property type="protein sequence ID" value="TGG93628.1"/>
    <property type="molecule type" value="Genomic_DNA"/>
</dbReference>
<keyword evidence="2 7" id="KW-0813">Transport</keyword>
<dbReference type="Gene3D" id="1.10.3720.10">
    <property type="entry name" value="MetI-like"/>
    <property type="match status" value="1"/>
</dbReference>
<accession>A0A4Z0WGB9</accession>
<keyword evidence="5 7" id="KW-1133">Transmembrane helix</keyword>
<dbReference type="PANTHER" id="PTHR43005:SF1">
    <property type="entry name" value="SPERMIDINE_PUTRESCINE TRANSPORT SYSTEM PERMEASE PROTEIN"/>
    <property type="match status" value="1"/>
</dbReference>
<keyword evidence="6 7" id="KW-0472">Membrane</keyword>
<feature type="transmembrane region" description="Helical" evidence="7">
    <location>
        <begin position="217"/>
        <end position="237"/>
    </location>
</feature>
<evidence type="ECO:0000313" key="10">
    <source>
        <dbReference type="Proteomes" id="UP000297475"/>
    </source>
</evidence>
<evidence type="ECO:0000256" key="4">
    <source>
        <dbReference type="ARBA" id="ARBA00022692"/>
    </source>
</evidence>
<evidence type="ECO:0000256" key="3">
    <source>
        <dbReference type="ARBA" id="ARBA00022475"/>
    </source>
</evidence>
<dbReference type="GO" id="GO:0055085">
    <property type="term" value="P:transmembrane transport"/>
    <property type="evidence" value="ECO:0007669"/>
    <property type="project" value="InterPro"/>
</dbReference>
<dbReference type="PANTHER" id="PTHR43005">
    <property type="entry name" value="BLR7065 PROTEIN"/>
    <property type="match status" value="1"/>
</dbReference>
<name>A0A4Z0WGB9_9GAMM</name>
<dbReference type="AlphaFoldDB" id="A0A4Z0WGB9"/>
<protein>
    <submittedName>
        <fullName evidence="9">Sugar ABC transporter permease</fullName>
    </submittedName>
</protein>
<dbReference type="SUPFAM" id="SSF161098">
    <property type="entry name" value="MetI-like"/>
    <property type="match status" value="1"/>
</dbReference>
<dbReference type="GO" id="GO:0005886">
    <property type="term" value="C:plasma membrane"/>
    <property type="evidence" value="ECO:0007669"/>
    <property type="project" value="UniProtKB-SubCell"/>
</dbReference>
<evidence type="ECO:0000256" key="7">
    <source>
        <dbReference type="RuleBase" id="RU363032"/>
    </source>
</evidence>
<feature type="transmembrane region" description="Helical" evidence="7">
    <location>
        <begin position="249"/>
        <end position="269"/>
    </location>
</feature>
<evidence type="ECO:0000256" key="2">
    <source>
        <dbReference type="ARBA" id="ARBA00022448"/>
    </source>
</evidence>